<evidence type="ECO:0000256" key="1">
    <source>
        <dbReference type="SAM" id="Phobius"/>
    </source>
</evidence>
<accession>A0A1Y5SX23</accession>
<dbReference type="OrthoDB" id="7704812at2"/>
<feature type="transmembrane region" description="Helical" evidence="1">
    <location>
        <begin position="64"/>
        <end position="85"/>
    </location>
</feature>
<keyword evidence="1" id="KW-0472">Membrane</keyword>
<reference evidence="2 3" key="1">
    <citation type="submission" date="2017-03" db="EMBL/GenBank/DDBJ databases">
        <authorList>
            <person name="Afonso C.L."/>
            <person name="Miller P.J."/>
            <person name="Scott M.A."/>
            <person name="Spackman E."/>
            <person name="Goraichik I."/>
            <person name="Dimitrov K.M."/>
            <person name="Suarez D.L."/>
            <person name="Swayne D.E."/>
        </authorList>
    </citation>
    <scope>NUCLEOTIDE SEQUENCE [LARGE SCALE GENOMIC DNA]</scope>
    <source>
        <strain evidence="2 3">CECT 7066</strain>
    </source>
</reference>
<sequence>MKKGWHLFRHAAAMILRDLPGTLRVTLPPYLIGAICLAVMIAHWPEATLGAPNDEEMSLPGTGYFLGSIGLWFSMLWMAVLWHRWVLLGEMPETVPPLYPGRLAAYFWKGLLISLILIPAILIVAVPAGIALFGAGVPQADLIMTFLTSAVALGIFGRFCPVLPAAAVGRSMGLREGWSATAGATGPIVVASILLAAVTTLPPIVFTDVILIDVAVQIVVQWVLTLLGASLMTTIYGHYVEGLELT</sequence>
<dbReference type="EMBL" id="FWFV01000006">
    <property type="protein sequence ID" value="SLN50780.1"/>
    <property type="molecule type" value="Genomic_DNA"/>
</dbReference>
<protein>
    <recommendedName>
        <fullName evidence="4">DUF4013 domain-containing protein</fullName>
    </recommendedName>
</protein>
<dbReference type="STRING" id="315423.SAMN04488020_10669"/>
<keyword evidence="3" id="KW-1185">Reference proteome</keyword>
<feature type="transmembrane region" description="Helical" evidence="1">
    <location>
        <begin position="204"/>
        <end position="227"/>
    </location>
</feature>
<evidence type="ECO:0000313" key="2">
    <source>
        <dbReference type="EMBL" id="SLN50780.1"/>
    </source>
</evidence>
<feature type="transmembrane region" description="Helical" evidence="1">
    <location>
        <begin position="178"/>
        <end position="198"/>
    </location>
</feature>
<feature type="transmembrane region" description="Helical" evidence="1">
    <location>
        <begin position="21"/>
        <end position="44"/>
    </location>
</feature>
<keyword evidence="1" id="KW-0812">Transmembrane</keyword>
<name>A0A1Y5SX23_9RHOB</name>
<evidence type="ECO:0008006" key="4">
    <source>
        <dbReference type="Google" id="ProtNLM"/>
    </source>
</evidence>
<dbReference type="Proteomes" id="UP000193870">
    <property type="component" value="Unassembled WGS sequence"/>
</dbReference>
<organism evidence="2 3">
    <name type="scientific">Palleronia marisminoris</name>
    <dbReference type="NCBI Taxonomy" id="315423"/>
    <lineage>
        <taxon>Bacteria</taxon>
        <taxon>Pseudomonadati</taxon>
        <taxon>Pseudomonadota</taxon>
        <taxon>Alphaproteobacteria</taxon>
        <taxon>Rhodobacterales</taxon>
        <taxon>Roseobacteraceae</taxon>
        <taxon>Palleronia</taxon>
    </lineage>
</organism>
<proteinExistence type="predicted"/>
<dbReference type="RefSeq" id="WP_085854276.1">
    <property type="nucleotide sequence ID" value="NZ_FOPF01000006.1"/>
</dbReference>
<evidence type="ECO:0000313" key="3">
    <source>
        <dbReference type="Proteomes" id="UP000193870"/>
    </source>
</evidence>
<feature type="transmembrane region" description="Helical" evidence="1">
    <location>
        <begin position="142"/>
        <end position="166"/>
    </location>
</feature>
<feature type="transmembrane region" description="Helical" evidence="1">
    <location>
        <begin position="106"/>
        <end position="130"/>
    </location>
</feature>
<keyword evidence="1" id="KW-1133">Transmembrane helix</keyword>
<dbReference type="AlphaFoldDB" id="A0A1Y5SX23"/>
<gene>
    <name evidence="2" type="ORF">PAM7066_02302</name>
</gene>